<dbReference type="EMBL" id="JAWJWE010000036">
    <property type="protein sequence ID" value="KAK6628386.1"/>
    <property type="molecule type" value="Genomic_DNA"/>
</dbReference>
<organism evidence="1 2">
    <name type="scientific">Polyplax serrata</name>
    <name type="common">Common mouse louse</name>
    <dbReference type="NCBI Taxonomy" id="468196"/>
    <lineage>
        <taxon>Eukaryota</taxon>
        <taxon>Metazoa</taxon>
        <taxon>Ecdysozoa</taxon>
        <taxon>Arthropoda</taxon>
        <taxon>Hexapoda</taxon>
        <taxon>Insecta</taxon>
        <taxon>Pterygota</taxon>
        <taxon>Neoptera</taxon>
        <taxon>Paraneoptera</taxon>
        <taxon>Psocodea</taxon>
        <taxon>Troctomorpha</taxon>
        <taxon>Phthiraptera</taxon>
        <taxon>Anoplura</taxon>
        <taxon>Polyplacidae</taxon>
        <taxon>Polyplax</taxon>
    </lineage>
</organism>
<protein>
    <submittedName>
        <fullName evidence="1">Uncharacterized protein</fullName>
    </submittedName>
</protein>
<reference evidence="1 2" key="1">
    <citation type="submission" date="2023-10" db="EMBL/GenBank/DDBJ databases">
        <title>Genomes of two closely related lineages of the louse Polyplax serrata with different host specificities.</title>
        <authorList>
            <person name="Martinu J."/>
            <person name="Tarabai H."/>
            <person name="Stefka J."/>
            <person name="Hypsa V."/>
        </authorList>
    </citation>
    <scope>NUCLEOTIDE SEQUENCE [LARGE SCALE GENOMIC DNA]</scope>
    <source>
        <strain evidence="1">HR10_N</strain>
    </source>
</reference>
<sequence length="146" mass="16889">MREREKEKQGEGAVEDVAKTAQEEILFIMLVNEMSKDNVEWISHVGFTIPLKPSETLSKGRVKKEFPQSPLRGDAKRIETATNQFRTRKKLFSFSGVTQPRRRRHSLKHSCYFYGRFLKKVTGGMFNWKGLKGTLGHLSPNPKFFI</sequence>
<evidence type="ECO:0000313" key="1">
    <source>
        <dbReference type="EMBL" id="KAK6628386.1"/>
    </source>
</evidence>
<comment type="caution">
    <text evidence="1">The sequence shown here is derived from an EMBL/GenBank/DDBJ whole genome shotgun (WGS) entry which is preliminary data.</text>
</comment>
<proteinExistence type="predicted"/>
<evidence type="ECO:0000313" key="2">
    <source>
        <dbReference type="Proteomes" id="UP001372834"/>
    </source>
</evidence>
<dbReference type="AlphaFoldDB" id="A0AAN8S959"/>
<dbReference type="Proteomes" id="UP001372834">
    <property type="component" value="Unassembled WGS sequence"/>
</dbReference>
<name>A0AAN8S959_POLSC</name>
<accession>A0AAN8S959</accession>
<gene>
    <name evidence="1" type="ORF">RUM43_002198</name>
</gene>